<proteinExistence type="predicted"/>
<keyword evidence="1" id="KW-0812">Transmembrane</keyword>
<dbReference type="OrthoDB" id="9451547at2759"/>
<feature type="transmembrane region" description="Helical" evidence="1">
    <location>
        <begin position="64"/>
        <end position="88"/>
    </location>
</feature>
<name>A0A9P7JS73_9AGAM</name>
<keyword evidence="3" id="KW-1185">Reference proteome</keyword>
<evidence type="ECO:0000313" key="2">
    <source>
        <dbReference type="EMBL" id="KAG2104355.1"/>
    </source>
</evidence>
<keyword evidence="1" id="KW-1133">Transmembrane helix</keyword>
<dbReference type="EMBL" id="JABBWM010000041">
    <property type="protein sequence ID" value="KAG2104355.1"/>
    <property type="molecule type" value="Genomic_DNA"/>
</dbReference>
<protein>
    <submittedName>
        <fullName evidence="2">Uncharacterized protein</fullName>
    </submittedName>
</protein>
<dbReference type="AlphaFoldDB" id="A0A9P7JS73"/>
<sequence length="100" mass="11223">MRLNNYTAVDYVCLSIYESEVAGFGFFFPVLDRIADLFDILAPRKLQVPTFDGSVELGCLDNKVLLLAALVMTTVFDGVHCMAWSFAFRNRCYGARVLSL</sequence>
<dbReference type="GeneID" id="64700134"/>
<dbReference type="Proteomes" id="UP000823399">
    <property type="component" value="Unassembled WGS sequence"/>
</dbReference>
<accession>A0A9P7JS73</accession>
<gene>
    <name evidence="2" type="ORF">F5147DRAFT_704046</name>
</gene>
<evidence type="ECO:0000256" key="1">
    <source>
        <dbReference type="SAM" id="Phobius"/>
    </source>
</evidence>
<reference evidence="2" key="1">
    <citation type="journal article" date="2020" name="New Phytol.">
        <title>Comparative genomics reveals dynamic genome evolution in host specialist ectomycorrhizal fungi.</title>
        <authorList>
            <person name="Lofgren L.A."/>
            <person name="Nguyen N.H."/>
            <person name="Vilgalys R."/>
            <person name="Ruytinx J."/>
            <person name="Liao H.L."/>
            <person name="Branco S."/>
            <person name="Kuo A."/>
            <person name="LaButti K."/>
            <person name="Lipzen A."/>
            <person name="Andreopoulos W."/>
            <person name="Pangilinan J."/>
            <person name="Riley R."/>
            <person name="Hundley H."/>
            <person name="Na H."/>
            <person name="Barry K."/>
            <person name="Grigoriev I.V."/>
            <person name="Stajich J.E."/>
            <person name="Kennedy P.G."/>
        </authorList>
    </citation>
    <scope>NUCLEOTIDE SEQUENCE</scope>
    <source>
        <strain evidence="2">FC423</strain>
    </source>
</reference>
<organism evidence="2 3">
    <name type="scientific">Suillus discolor</name>
    <dbReference type="NCBI Taxonomy" id="1912936"/>
    <lineage>
        <taxon>Eukaryota</taxon>
        <taxon>Fungi</taxon>
        <taxon>Dikarya</taxon>
        <taxon>Basidiomycota</taxon>
        <taxon>Agaricomycotina</taxon>
        <taxon>Agaricomycetes</taxon>
        <taxon>Agaricomycetidae</taxon>
        <taxon>Boletales</taxon>
        <taxon>Suillineae</taxon>
        <taxon>Suillaceae</taxon>
        <taxon>Suillus</taxon>
    </lineage>
</organism>
<keyword evidence="1" id="KW-0472">Membrane</keyword>
<dbReference type="RefSeq" id="XP_041290860.1">
    <property type="nucleotide sequence ID" value="XM_041437875.1"/>
</dbReference>
<evidence type="ECO:0000313" key="3">
    <source>
        <dbReference type="Proteomes" id="UP000823399"/>
    </source>
</evidence>
<comment type="caution">
    <text evidence="2">The sequence shown here is derived from an EMBL/GenBank/DDBJ whole genome shotgun (WGS) entry which is preliminary data.</text>
</comment>